<feature type="transmembrane region" description="Helical" evidence="12">
    <location>
        <begin position="20"/>
        <end position="39"/>
    </location>
</feature>
<dbReference type="InterPro" id="IPR001675">
    <property type="entry name" value="Glyco_trans_29"/>
</dbReference>
<evidence type="ECO:0000256" key="1">
    <source>
        <dbReference type="ARBA" id="ARBA00004323"/>
    </source>
</evidence>
<dbReference type="GO" id="GO:0000139">
    <property type="term" value="C:Golgi membrane"/>
    <property type="evidence" value="ECO:0007669"/>
    <property type="project" value="UniProtKB-SubCell"/>
</dbReference>
<feature type="region of interest" description="Disordered" evidence="11">
    <location>
        <begin position="506"/>
        <end position="544"/>
    </location>
</feature>
<sequence length="798" mass="88562">MATLKRRNKASTQGTQKFVLKWRWAFLLFLGCILARSYWRLIHYENLADMVEEEIDASDDRLVDSDSTSLEEADSLPKGHNQEAEAADSEEAEEQGAETSDVESKNPVTAMTVGSDIVLNDSHTAAAPPSLVSPLAHHEGHVEPASDSAVQATKSGSSRGDGHKHGLPKRPKLLDPLTDLRADPVVRFVKQQGKKIKPFMNAQGVMTDSVDAEMEEEETQKGKHKRRRDTGAISTEGTFEDILPLDLKDTKVHLENSDMYLINLERAQHGSVKAFEVSEIRNTVHQDGSSTPKKNKKGAKPDEGEAKLQELVRIFGGQPATSAVGDRSEAHEHKHHPASHSASGDDKCKHQPHGCDDWAALTSHLRRQEDKEKIENDRVHRERLHHANEWGITVGRARSVEEACIQTEDDGGIPLDSVIRECVRAHVASLHMERGSIPEVKTAVAAMLGVSLTHSHLAEVLRSELSFMGKPDLLSKARASFLDTSFQESLLARDVEERARLAERERLMSLDRDDAPPKAPTMSRKQQERAARLQAQKDTAATAAEDKEWLERALKSWQRKEDIRYWELVVTAMRRSAINFRVTAPSAPQPEALALLTHLRQFVGPEGPIPQNISEVSPTLKLHLHGQVGDAVHEYKFPEAMLKLLPKVRLFVSCSLAHRRSHHLAACPSHHLLTVPRALAKPSLRGASCAHLRRLPRVAPSQELRGLRLDGRVAGGPGREVLGTGGGSNRRLLMHLRRPPAHHLIVVIRINYAPTVGFEQHVGTKTTFDMINQHHTKALLTQALSPSRVLNSTILVFE</sequence>
<comment type="caution">
    <text evidence="13">The sequence shown here is derived from an EMBL/GenBank/DDBJ whole genome shotgun (WGS) entry which is preliminary data.</text>
</comment>
<evidence type="ECO:0000256" key="9">
    <source>
        <dbReference type="ARBA" id="ARBA00023136"/>
    </source>
</evidence>
<feature type="non-terminal residue" evidence="13">
    <location>
        <position position="798"/>
    </location>
</feature>
<reference evidence="13 14" key="1">
    <citation type="journal article" date="2015" name="Genome Biol. Evol.">
        <title>Comparative Genomics of a Bacterivorous Green Alga Reveals Evolutionary Causalities and Consequences of Phago-Mixotrophic Mode of Nutrition.</title>
        <authorList>
            <person name="Burns J.A."/>
            <person name="Paasch A."/>
            <person name="Narechania A."/>
            <person name="Kim E."/>
        </authorList>
    </citation>
    <scope>NUCLEOTIDE SEQUENCE [LARGE SCALE GENOMIC DNA]</scope>
    <source>
        <strain evidence="13 14">PLY_AMNH</strain>
    </source>
</reference>
<keyword evidence="4" id="KW-0808">Transferase</keyword>
<keyword evidence="9 12" id="KW-0472">Membrane</keyword>
<evidence type="ECO:0000256" key="2">
    <source>
        <dbReference type="ARBA" id="ARBA00006003"/>
    </source>
</evidence>
<evidence type="ECO:0000256" key="11">
    <source>
        <dbReference type="SAM" id="MobiDB-lite"/>
    </source>
</evidence>
<evidence type="ECO:0000256" key="8">
    <source>
        <dbReference type="ARBA" id="ARBA00023034"/>
    </source>
</evidence>
<evidence type="ECO:0000313" key="14">
    <source>
        <dbReference type="Proteomes" id="UP001190700"/>
    </source>
</evidence>
<evidence type="ECO:0000256" key="4">
    <source>
        <dbReference type="ARBA" id="ARBA00022679"/>
    </source>
</evidence>
<evidence type="ECO:0000313" key="13">
    <source>
        <dbReference type="EMBL" id="KAK3239432.1"/>
    </source>
</evidence>
<keyword evidence="6" id="KW-0735">Signal-anchor</keyword>
<dbReference type="Gene3D" id="3.90.1480.20">
    <property type="entry name" value="Glycosyl transferase family 29"/>
    <property type="match status" value="1"/>
</dbReference>
<evidence type="ECO:0000256" key="10">
    <source>
        <dbReference type="ARBA" id="ARBA00023180"/>
    </source>
</evidence>
<dbReference type="AlphaFoldDB" id="A0AAE0BMU9"/>
<dbReference type="InterPro" id="IPR038578">
    <property type="entry name" value="GT29-like_sf"/>
</dbReference>
<evidence type="ECO:0000256" key="7">
    <source>
        <dbReference type="ARBA" id="ARBA00022989"/>
    </source>
</evidence>
<keyword evidence="3" id="KW-0328">Glycosyltransferase</keyword>
<dbReference type="EMBL" id="LGRX02033916">
    <property type="protein sequence ID" value="KAK3239432.1"/>
    <property type="molecule type" value="Genomic_DNA"/>
</dbReference>
<feature type="region of interest" description="Disordered" evidence="11">
    <location>
        <begin position="283"/>
        <end position="303"/>
    </location>
</feature>
<feature type="compositionally biased region" description="Basic and acidic residues" evidence="11">
    <location>
        <begin position="506"/>
        <end position="516"/>
    </location>
</feature>
<dbReference type="Pfam" id="PF00777">
    <property type="entry name" value="Glyco_transf_29"/>
    <property type="match status" value="1"/>
</dbReference>
<feature type="region of interest" description="Disordered" evidence="11">
    <location>
        <begin position="59"/>
        <end position="107"/>
    </location>
</feature>
<keyword evidence="10" id="KW-0325">Glycoprotein</keyword>
<feature type="compositionally biased region" description="Polar residues" evidence="11">
    <location>
        <begin position="148"/>
        <end position="158"/>
    </location>
</feature>
<keyword evidence="8" id="KW-0333">Golgi apparatus</keyword>
<feature type="region of interest" description="Disordered" evidence="11">
    <location>
        <begin position="320"/>
        <end position="351"/>
    </location>
</feature>
<protein>
    <submittedName>
        <fullName evidence="13">Uncharacterized protein</fullName>
    </submittedName>
</protein>
<organism evidence="13 14">
    <name type="scientific">Cymbomonas tetramitiformis</name>
    <dbReference type="NCBI Taxonomy" id="36881"/>
    <lineage>
        <taxon>Eukaryota</taxon>
        <taxon>Viridiplantae</taxon>
        <taxon>Chlorophyta</taxon>
        <taxon>Pyramimonadophyceae</taxon>
        <taxon>Pyramimonadales</taxon>
        <taxon>Pyramimonadaceae</taxon>
        <taxon>Cymbomonas</taxon>
    </lineage>
</organism>
<accession>A0AAE0BMU9</accession>
<feature type="compositionally biased region" description="Acidic residues" evidence="11">
    <location>
        <begin position="85"/>
        <end position="96"/>
    </location>
</feature>
<keyword evidence="14" id="KW-1185">Reference proteome</keyword>
<evidence type="ECO:0000256" key="5">
    <source>
        <dbReference type="ARBA" id="ARBA00022692"/>
    </source>
</evidence>
<gene>
    <name evidence="13" type="ORF">CYMTET_50641</name>
</gene>
<feature type="region of interest" description="Disordered" evidence="11">
    <location>
        <begin position="128"/>
        <end position="176"/>
    </location>
</feature>
<evidence type="ECO:0000256" key="6">
    <source>
        <dbReference type="ARBA" id="ARBA00022968"/>
    </source>
</evidence>
<keyword evidence="5 12" id="KW-0812">Transmembrane</keyword>
<comment type="subcellular location">
    <subcellularLocation>
        <location evidence="1">Golgi apparatus membrane</location>
        <topology evidence="1">Single-pass type II membrane protein</topology>
    </subcellularLocation>
</comment>
<evidence type="ECO:0000256" key="3">
    <source>
        <dbReference type="ARBA" id="ARBA00022676"/>
    </source>
</evidence>
<evidence type="ECO:0000256" key="12">
    <source>
        <dbReference type="SAM" id="Phobius"/>
    </source>
</evidence>
<name>A0AAE0BMU9_9CHLO</name>
<dbReference type="GO" id="GO:0008373">
    <property type="term" value="F:sialyltransferase activity"/>
    <property type="evidence" value="ECO:0007669"/>
    <property type="project" value="InterPro"/>
</dbReference>
<keyword evidence="7 12" id="KW-1133">Transmembrane helix</keyword>
<comment type="similarity">
    <text evidence="2">Belongs to the glycosyltransferase 29 family.</text>
</comment>
<dbReference type="Proteomes" id="UP001190700">
    <property type="component" value="Unassembled WGS sequence"/>
</dbReference>
<proteinExistence type="inferred from homology"/>